<dbReference type="AlphaFoldDB" id="A0A146L8W2"/>
<sequence length="114" mass="12799">PCGWHWAGSVSMALFNAEGMRKGTKSKFYSAFTPLPQNMPMGVNTFLVVDGGYLLHKVMWHRNDSVRAIVAGYTSYVFNHYGSNVAVVFDGYPEDGALKNTKTAERVRRYSTLR</sequence>
<proteinExistence type="predicted"/>
<evidence type="ECO:0000313" key="1">
    <source>
        <dbReference type="EMBL" id="JAQ04045.1"/>
    </source>
</evidence>
<feature type="non-terminal residue" evidence="1">
    <location>
        <position position="1"/>
    </location>
</feature>
<gene>
    <name evidence="1" type="ORF">g.74253</name>
</gene>
<name>A0A146L8W2_LYGHE</name>
<protein>
    <submittedName>
        <fullName evidence="1">Uncharacterized protein</fullName>
    </submittedName>
</protein>
<reference evidence="1" key="1">
    <citation type="journal article" date="2016" name="Gigascience">
        <title>De novo construction of an expanded transcriptome assembly for the western tarnished plant bug, Lygus hesperus.</title>
        <authorList>
            <person name="Tassone E.E."/>
            <person name="Geib S.M."/>
            <person name="Hall B."/>
            <person name="Fabrick J.A."/>
            <person name="Brent C.S."/>
            <person name="Hull J.J."/>
        </authorList>
    </citation>
    <scope>NUCLEOTIDE SEQUENCE</scope>
</reference>
<accession>A0A146L8W2</accession>
<organism evidence="1">
    <name type="scientific">Lygus hesperus</name>
    <name type="common">Western plant bug</name>
    <dbReference type="NCBI Taxonomy" id="30085"/>
    <lineage>
        <taxon>Eukaryota</taxon>
        <taxon>Metazoa</taxon>
        <taxon>Ecdysozoa</taxon>
        <taxon>Arthropoda</taxon>
        <taxon>Hexapoda</taxon>
        <taxon>Insecta</taxon>
        <taxon>Pterygota</taxon>
        <taxon>Neoptera</taxon>
        <taxon>Paraneoptera</taxon>
        <taxon>Hemiptera</taxon>
        <taxon>Heteroptera</taxon>
        <taxon>Panheteroptera</taxon>
        <taxon>Cimicomorpha</taxon>
        <taxon>Miridae</taxon>
        <taxon>Mirini</taxon>
        <taxon>Lygus</taxon>
    </lineage>
</organism>
<dbReference type="EMBL" id="GDHC01014584">
    <property type="protein sequence ID" value="JAQ04045.1"/>
    <property type="molecule type" value="Transcribed_RNA"/>
</dbReference>